<dbReference type="SUPFAM" id="SSF47565">
    <property type="entry name" value="Insect pheromone/odorant-binding proteins"/>
    <property type="match status" value="1"/>
</dbReference>
<keyword evidence="4" id="KW-1185">Reference proteome</keyword>
<feature type="signal peptide" evidence="1">
    <location>
        <begin position="1"/>
        <end position="16"/>
    </location>
</feature>
<dbReference type="Pfam" id="PF01395">
    <property type="entry name" value="PBP_GOBP"/>
    <property type="match status" value="1"/>
</dbReference>
<dbReference type="GeneID" id="677677"/>
<dbReference type="OrthoDB" id="7604848at2759"/>
<dbReference type="AlphaFoldDB" id="A0A7M6UBW1"/>
<dbReference type="Proteomes" id="UP000005203">
    <property type="component" value="Linkage group LG15"/>
</dbReference>
<dbReference type="InterPro" id="IPR006170">
    <property type="entry name" value="PBP/GOBP"/>
</dbReference>
<evidence type="ECO:0000313" key="5">
    <source>
        <dbReference type="RefSeq" id="NP_001035317.1"/>
    </source>
</evidence>
<evidence type="ECO:0000313" key="2">
    <source>
        <dbReference type="EMBL" id="ABD92650.1"/>
    </source>
</evidence>
<name>A0A7M6UBW1_APIME</name>
<keyword evidence="1 5" id="KW-0732">Signal</keyword>
<reference evidence="5" key="4">
    <citation type="submission" date="2025-04" db="UniProtKB">
        <authorList>
            <consortium name="RefSeq"/>
        </authorList>
    </citation>
    <scope>IDENTIFICATION</scope>
</reference>
<gene>
    <name evidence="3" type="primary">677677</name>
    <name evidence="5" type="synonym">Obp18</name>
</gene>
<accession>A0A8U0WQA8</accession>
<proteinExistence type="evidence at transcript level"/>
<evidence type="ECO:0000313" key="3">
    <source>
        <dbReference type="EnsemblMetazoa" id="NP_001035317"/>
    </source>
</evidence>
<evidence type="ECO:0000256" key="1">
    <source>
        <dbReference type="SAM" id="SignalP"/>
    </source>
</evidence>
<dbReference type="CTD" id="677677"/>
<dbReference type="EMBL" id="DQ435335">
    <property type="protein sequence ID" value="ABD92650.1"/>
    <property type="molecule type" value="mRNA"/>
</dbReference>
<accession>Q1W636</accession>
<accession>A0A7M6UBW1</accession>
<reference evidence="5" key="2">
    <citation type="journal article" date="2014" name="BMC Genomics">
        <title>Finding the missing honey bee genes: lessons learned from a genome upgrade.</title>
        <authorList>
            <consortium name="HGSC production teams"/>
            <consortium name="Honey Bee Genome Sequencing Consortium"/>
            <person name="Elsik C.G."/>
            <person name="Worley K.C."/>
            <person name="Bennett A.K."/>
            <person name="Beye M."/>
            <person name="Camara F."/>
            <person name="Childers C.P."/>
            <person name="de Graaf D.C."/>
            <person name="Debyser G."/>
            <person name="Deng J."/>
            <person name="Devreese B."/>
            <person name="Elhaik E."/>
            <person name="Evans J.D."/>
            <person name="Foster L.J."/>
            <person name="Graur D."/>
            <person name="Guigo R."/>
            <person name="Hoff K.J."/>
            <person name="Holder M.E."/>
            <person name="Hudson M.E."/>
            <person name="Hunt G.J."/>
            <person name="Jiang H."/>
            <person name="Joshi V."/>
            <person name="Khetani R.S."/>
            <person name="Kosarev P."/>
            <person name="Kovar C.L."/>
            <person name="Ma J."/>
            <person name="Maleszka R."/>
            <person name="Moritz R.F."/>
            <person name="Munoz-Torres M.C."/>
            <person name="Murphy T.D."/>
            <person name="Muzny D.M."/>
            <person name="Newsham I.F."/>
            <person name="Reese J.T."/>
            <person name="Robertson H.M."/>
            <person name="Robinson G.E."/>
            <person name="Rueppell O."/>
            <person name="Solovyev V."/>
            <person name="Stanke M."/>
            <person name="Stolle E."/>
            <person name="Tsuruda J.M."/>
            <person name="Vaerenbergh M.V."/>
            <person name="Waterhouse R.M."/>
            <person name="Weaver D.B."/>
            <person name="Whitfield C.W."/>
            <person name="Wu Y."/>
            <person name="Zdobnov E.M."/>
            <person name="Zhang L."/>
            <person name="Zhu D."/>
            <person name="Gibbs R.A."/>
        </authorList>
    </citation>
    <scope>NUCLEOTIDE SEQUENCE</scope>
</reference>
<protein>
    <submittedName>
        <fullName evidence="2">OBP18</fullName>
    </submittedName>
    <submittedName>
        <fullName evidence="5">Odorant binding protein 18 precursor</fullName>
    </submittedName>
</protein>
<dbReference type="GO" id="GO:0005549">
    <property type="term" value="F:odorant binding"/>
    <property type="evidence" value="ECO:0007669"/>
    <property type="project" value="InterPro"/>
</dbReference>
<dbReference type="Gene3D" id="1.10.238.20">
    <property type="entry name" value="Pheromone/general odorant binding protein domain"/>
    <property type="match status" value="1"/>
</dbReference>
<evidence type="ECO:0000313" key="4">
    <source>
        <dbReference type="Proteomes" id="UP000005203"/>
    </source>
</evidence>
<dbReference type="KEGG" id="ame:677677"/>
<dbReference type="EnsemblMetazoa" id="NM_001040227">
    <property type="protein sequence ID" value="NP_001035317"/>
    <property type="gene ID" value="GeneID_677677"/>
</dbReference>
<dbReference type="RefSeq" id="NP_001035317.1">
    <property type="nucleotide sequence ID" value="NM_001040227.1"/>
</dbReference>
<reference evidence="3" key="3">
    <citation type="submission" date="2021-01" db="UniProtKB">
        <authorList>
            <consortium name="EnsemblMetazoa"/>
        </authorList>
    </citation>
    <scope>IDENTIFICATION</scope>
    <source>
        <strain evidence="3">DH4</strain>
    </source>
</reference>
<dbReference type="InterPro" id="IPR036728">
    <property type="entry name" value="PBP_GOBP_sf"/>
</dbReference>
<organism evidence="2">
    <name type="scientific">Apis mellifera</name>
    <name type="common">Honeybee</name>
    <dbReference type="NCBI Taxonomy" id="7460"/>
    <lineage>
        <taxon>Eukaryota</taxon>
        <taxon>Metazoa</taxon>
        <taxon>Ecdysozoa</taxon>
        <taxon>Arthropoda</taxon>
        <taxon>Hexapoda</taxon>
        <taxon>Insecta</taxon>
        <taxon>Pterygota</taxon>
        <taxon>Neoptera</taxon>
        <taxon>Endopterygota</taxon>
        <taxon>Hymenoptera</taxon>
        <taxon>Apocrita</taxon>
        <taxon>Aculeata</taxon>
        <taxon>Apoidea</taxon>
        <taxon>Anthophila</taxon>
        <taxon>Apidae</taxon>
        <taxon>Apis</taxon>
    </lineage>
</organism>
<accession>A0A8B6WZ17</accession>
<reference evidence="2 5" key="1">
    <citation type="journal article" date="2006" name="Genome Res.">
        <title>Function and evolution of a gene family encoding odorant binding-like proteins in a social insect, the honey bee (Apis mellifera).</title>
        <authorList>
            <person name="Foret S."/>
            <person name="Maleszka R."/>
        </authorList>
    </citation>
    <scope>NUCLEOTIDE SEQUENCE</scope>
</reference>
<dbReference type="SMR" id="A0A7M6UBW1"/>
<dbReference type="CDD" id="cd23992">
    <property type="entry name" value="PBP_GOBP"/>
    <property type="match status" value="1"/>
</dbReference>
<sequence length="135" mass="15000">MKTFVIISAICVCVGALTLEEFQIGLRAVVPICRIETSIDQQKEDDFRDGNIDVEDEKVQLFSECLIKKFNGYDDGGNFNEVVIREIAEIFLDENGVNKLITECSAISDADLAVKSAKLLKCIGKYKTLKEMLSG</sequence>
<feature type="chain" id="PRO_5035543968" evidence="1 5">
    <location>
        <begin position="17"/>
        <end position="135"/>
    </location>
</feature>